<keyword evidence="1" id="KW-0175">Coiled coil</keyword>
<feature type="coiled-coil region" evidence="1">
    <location>
        <begin position="146"/>
        <end position="306"/>
    </location>
</feature>
<dbReference type="EMBL" id="AP028921">
    <property type="protein sequence ID" value="BET01471.1"/>
    <property type="molecule type" value="Genomic_DNA"/>
</dbReference>
<dbReference type="PANTHER" id="PTHR18911">
    <property type="entry name" value="CTCL TUMOR ANTIGEN HD-CL-01"/>
    <property type="match status" value="1"/>
</dbReference>
<feature type="coiled-coil region" evidence="1">
    <location>
        <begin position="335"/>
        <end position="362"/>
    </location>
</feature>
<protein>
    <submittedName>
        <fullName evidence="3">Chromosome 10 open reading frame 118</fullName>
    </submittedName>
</protein>
<evidence type="ECO:0000313" key="4">
    <source>
        <dbReference type="Proteomes" id="UP001307889"/>
    </source>
</evidence>
<feature type="region of interest" description="Disordered" evidence="2">
    <location>
        <begin position="621"/>
        <end position="650"/>
    </location>
</feature>
<evidence type="ECO:0000313" key="3">
    <source>
        <dbReference type="EMBL" id="BET01471.1"/>
    </source>
</evidence>
<sequence>MTLLAVHPEPSAEEETLSDVKQDFPSGPSGVAEGETMENLESQIDSREPHNQENLPHGTLSNQDILVDLTPDTSSLSNSPPVDHSLINMITTLDTPLIDRLLDNVSNEISNGNDLVLPIVSTSEIKNHSEHDCLLHPNHLSTMDRLQASKNTIASLHETIERLKENLVRGSEKLGKYDLLEQTIAQQQKELELSRQEHEIDLKTIEVLKNEVEEKLAAMKKQCDLANKEKENMVMRYAKNEKELLDQKKAKENLEKKLKELVKENEANVAKLTSMSTSKGKLAQTLDAKNAEVSNAYKEIDKLKEEVNSRDIKIKWTQSKLKSEMDEHKNCPGQIEKLSQTVKVLEEELNSLKADNLLLQQQLDGSEVSKNSESQLKDLQAKLIMEKHEKGEIELKLRALQSSHCSLKEENGILSSQVLSLEQERLVVAKSLNKLHEERDELLRKVAELTLELEGSTQLQIQLKEKISGLESMAMEVEKLRKANEDLLSDMSTCRSREKEMLAFTQELTVKNVKLLSDFSAVEEKATELEKEEELLEQTSVSLKEEVAKLKEALKEEQTKRHEESRLLARQVAEKTTKALNLESLLTDTQSELNLLRQKHTTALKEMQKELTQYRKRVDQMECNSSASGSDSVTQDSRTSSLSSLNDNTAPSYQVLDVPAHALIDRIAKLQSDCAKQTERIEFLEEHTAHLVKELQKKSKLLQNYIMREQTGALSSKTMDRNKAEQAKHGGIMASLYSSKPVESMTLELSMDINRKLQAVLEDTLLKNITLKENLDTLGDEIARLSQRKT</sequence>
<organism evidence="3 4">
    <name type="scientific">Nesidiocoris tenuis</name>
    <dbReference type="NCBI Taxonomy" id="355587"/>
    <lineage>
        <taxon>Eukaryota</taxon>
        <taxon>Metazoa</taxon>
        <taxon>Ecdysozoa</taxon>
        <taxon>Arthropoda</taxon>
        <taxon>Hexapoda</taxon>
        <taxon>Insecta</taxon>
        <taxon>Pterygota</taxon>
        <taxon>Neoptera</taxon>
        <taxon>Paraneoptera</taxon>
        <taxon>Hemiptera</taxon>
        <taxon>Heteroptera</taxon>
        <taxon>Panheteroptera</taxon>
        <taxon>Cimicomorpha</taxon>
        <taxon>Miridae</taxon>
        <taxon>Dicyphina</taxon>
        <taxon>Nesidiocoris</taxon>
    </lineage>
</organism>
<evidence type="ECO:0000256" key="2">
    <source>
        <dbReference type="SAM" id="MobiDB-lite"/>
    </source>
</evidence>
<dbReference type="PANTHER" id="PTHR18911:SF5">
    <property type="entry name" value="COILED-COIL DOMAIN-CONTAINING PROTEIN 186"/>
    <property type="match status" value="1"/>
</dbReference>
<dbReference type="Proteomes" id="UP001307889">
    <property type="component" value="Chromosome 13"/>
</dbReference>
<feature type="compositionally biased region" description="Polar residues" evidence="2">
    <location>
        <begin position="622"/>
        <end position="650"/>
    </location>
</feature>
<feature type="region of interest" description="Disordered" evidence="2">
    <location>
        <begin position="1"/>
        <end position="60"/>
    </location>
</feature>
<evidence type="ECO:0000256" key="1">
    <source>
        <dbReference type="SAM" id="Coils"/>
    </source>
</evidence>
<gene>
    <name evidence="3" type="ORF">NTJ_14287</name>
</gene>
<keyword evidence="4" id="KW-1185">Reference proteome</keyword>
<name>A0ABN7BAQ8_9HEMI</name>
<reference evidence="3 4" key="1">
    <citation type="submission" date="2023-09" db="EMBL/GenBank/DDBJ databases">
        <title>Nesidiocoris tenuis whole genome shotgun sequence.</title>
        <authorList>
            <person name="Shibata T."/>
            <person name="Shimoda M."/>
            <person name="Kobayashi T."/>
            <person name="Uehara T."/>
        </authorList>
    </citation>
    <scope>NUCLEOTIDE SEQUENCE [LARGE SCALE GENOMIC DNA]</scope>
    <source>
        <strain evidence="3 4">Japan</strain>
    </source>
</reference>
<dbReference type="InterPro" id="IPR038830">
    <property type="entry name" value="CCDC186"/>
</dbReference>
<proteinExistence type="predicted"/>
<accession>A0ABN7BAQ8</accession>
<dbReference type="SUPFAM" id="SSF57997">
    <property type="entry name" value="Tropomyosin"/>
    <property type="match status" value="1"/>
</dbReference>